<organism evidence="2 3">
    <name type="scientific">Puccinia graminis f. sp. tritici (strain CRL 75-36-700-3 / race SCCL)</name>
    <name type="common">Black stem rust fungus</name>
    <dbReference type="NCBI Taxonomy" id="418459"/>
    <lineage>
        <taxon>Eukaryota</taxon>
        <taxon>Fungi</taxon>
        <taxon>Dikarya</taxon>
        <taxon>Basidiomycota</taxon>
        <taxon>Pucciniomycotina</taxon>
        <taxon>Pucciniomycetes</taxon>
        <taxon>Pucciniales</taxon>
        <taxon>Pucciniaceae</taxon>
        <taxon>Puccinia</taxon>
    </lineage>
</organism>
<proteinExistence type="predicted"/>
<reference evidence="3" key="2">
    <citation type="journal article" date="2011" name="Proc. Natl. Acad. Sci. U.S.A.">
        <title>Obligate biotrophy features unraveled by the genomic analysis of rust fungi.</title>
        <authorList>
            <person name="Duplessis S."/>
            <person name="Cuomo C.A."/>
            <person name="Lin Y.-C."/>
            <person name="Aerts A."/>
            <person name="Tisserant E."/>
            <person name="Veneault-Fourrey C."/>
            <person name="Joly D.L."/>
            <person name="Hacquard S."/>
            <person name="Amselem J."/>
            <person name="Cantarel B.L."/>
            <person name="Chiu R."/>
            <person name="Coutinho P.M."/>
            <person name="Feau N."/>
            <person name="Field M."/>
            <person name="Frey P."/>
            <person name="Gelhaye E."/>
            <person name="Goldberg J."/>
            <person name="Grabherr M.G."/>
            <person name="Kodira C.D."/>
            <person name="Kohler A."/>
            <person name="Kuees U."/>
            <person name="Lindquist E.A."/>
            <person name="Lucas S.M."/>
            <person name="Mago R."/>
            <person name="Mauceli E."/>
            <person name="Morin E."/>
            <person name="Murat C."/>
            <person name="Pangilinan J.L."/>
            <person name="Park R."/>
            <person name="Pearson M."/>
            <person name="Quesneville H."/>
            <person name="Rouhier N."/>
            <person name="Sakthikumar S."/>
            <person name="Salamov A.A."/>
            <person name="Schmutz J."/>
            <person name="Selles B."/>
            <person name="Shapiro H."/>
            <person name="Tanguay P."/>
            <person name="Tuskan G.A."/>
            <person name="Henrissat B."/>
            <person name="Van de Peer Y."/>
            <person name="Rouze P."/>
            <person name="Ellis J.G."/>
            <person name="Dodds P.N."/>
            <person name="Schein J.E."/>
            <person name="Zhong S."/>
            <person name="Hamelin R.C."/>
            <person name="Grigoriev I.V."/>
            <person name="Szabo L.J."/>
            <person name="Martin F."/>
        </authorList>
    </citation>
    <scope>NUCLEOTIDE SEQUENCE [LARGE SCALE GENOMIC DNA]</scope>
    <source>
        <strain evidence="3">CRL 75-36-700-3 / race SCCL</strain>
    </source>
</reference>
<dbReference type="AlphaFoldDB" id="E3NXK7"/>
<dbReference type="EMBL" id="DS989949">
    <property type="protein sequence ID" value="EFP94306.2"/>
    <property type="molecule type" value="Genomic_DNA"/>
</dbReference>
<dbReference type="RefSeq" id="XP_003338725.2">
    <property type="nucleotide sequence ID" value="XM_003338677.2"/>
</dbReference>
<feature type="signal peptide" evidence="1">
    <location>
        <begin position="1"/>
        <end position="21"/>
    </location>
</feature>
<sequence length="147" mass="16396">MKTYAFMIALWFTCLIASNMALVTPVRRENWISQGEIPSLSPEKRLVVQALSPILGSGALLEPHETSVQYTSGNAKATLTWDAQKHGVVIDNKCNYPIIYALKVEKSGLWHYGGILKSRQTEPVTFPTSHWPYDGDVKMFILAGLTE</sequence>
<dbReference type="Proteomes" id="UP000008783">
    <property type="component" value="Unassembled WGS sequence"/>
</dbReference>
<name>E3NXK7_PUCGT</name>
<evidence type="ECO:0000256" key="1">
    <source>
        <dbReference type="SAM" id="SignalP"/>
    </source>
</evidence>
<dbReference type="InParanoid" id="E3NXK7"/>
<keyword evidence="1" id="KW-0732">Signal</keyword>
<dbReference type="VEuPathDB" id="FungiDB:PGTG_20260"/>
<dbReference type="OrthoDB" id="10279992at2759"/>
<reference key="1">
    <citation type="submission" date="2007-01" db="EMBL/GenBank/DDBJ databases">
        <title>The Genome Sequence of Puccinia graminis f. sp. tritici Strain CRL 75-36-700-3.</title>
        <authorList>
            <consortium name="The Broad Institute Genome Sequencing Platform"/>
            <person name="Birren B."/>
            <person name="Lander E."/>
            <person name="Galagan J."/>
            <person name="Nusbaum C."/>
            <person name="Devon K."/>
            <person name="Cuomo C."/>
            <person name="Jaffe D."/>
            <person name="Butler J."/>
            <person name="Alvarez P."/>
            <person name="Gnerre S."/>
            <person name="Grabherr M."/>
            <person name="Mauceli E."/>
            <person name="Brockman W."/>
            <person name="Young S."/>
            <person name="LaButti K."/>
            <person name="Sykes S."/>
            <person name="DeCaprio D."/>
            <person name="Crawford M."/>
            <person name="Koehrsen M."/>
            <person name="Engels R."/>
            <person name="Montgomery P."/>
            <person name="Pearson M."/>
            <person name="Howarth C."/>
            <person name="Larson L."/>
            <person name="White J."/>
            <person name="Zeng Q."/>
            <person name="Kodira C."/>
            <person name="Yandava C."/>
            <person name="Alvarado L."/>
            <person name="O'Leary S."/>
            <person name="Szabo L."/>
            <person name="Dean R."/>
            <person name="Schein J."/>
        </authorList>
    </citation>
    <scope>NUCLEOTIDE SEQUENCE</scope>
    <source>
        <strain>CRL 75-36-700-3</strain>
    </source>
</reference>
<accession>E3NXK7</accession>
<feature type="chain" id="PRO_5003179186" evidence="1">
    <location>
        <begin position="22"/>
        <end position="147"/>
    </location>
</feature>
<protein>
    <submittedName>
        <fullName evidence="2">Uncharacterized protein</fullName>
    </submittedName>
</protein>
<dbReference type="HOGENOM" id="CLU_1778346_0_0_1"/>
<dbReference type="KEGG" id="pgr:PGTG_20260"/>
<evidence type="ECO:0000313" key="2">
    <source>
        <dbReference type="EMBL" id="EFP94306.2"/>
    </source>
</evidence>
<gene>
    <name evidence="2" type="ORF">PGTG_20260</name>
</gene>
<dbReference type="GeneID" id="10527440"/>
<keyword evidence="3" id="KW-1185">Reference proteome</keyword>
<evidence type="ECO:0000313" key="3">
    <source>
        <dbReference type="Proteomes" id="UP000008783"/>
    </source>
</evidence>